<keyword evidence="2" id="KW-0472">Membrane</keyword>
<dbReference type="InterPro" id="IPR009571">
    <property type="entry name" value="SUR7/Rim9-like_fungi"/>
</dbReference>
<dbReference type="GO" id="GO:0005886">
    <property type="term" value="C:plasma membrane"/>
    <property type="evidence" value="ECO:0007669"/>
    <property type="project" value="InterPro"/>
</dbReference>
<dbReference type="InterPro" id="IPR051380">
    <property type="entry name" value="pH-response_reg_palI/RIM9"/>
</dbReference>
<dbReference type="HOGENOM" id="CLU_032840_0_0_1"/>
<dbReference type="Pfam" id="PF06687">
    <property type="entry name" value="SUR7"/>
    <property type="match status" value="1"/>
</dbReference>
<feature type="transmembrane region" description="Helical" evidence="2">
    <location>
        <begin position="177"/>
        <end position="195"/>
    </location>
</feature>
<dbReference type="PANTHER" id="PTHR28013:SF4">
    <property type="entry name" value="MARVEL DOMAIN-CONTAINING PROTEIN"/>
    <property type="match status" value="1"/>
</dbReference>
<feature type="transmembrane region" description="Helical" evidence="2">
    <location>
        <begin position="97"/>
        <end position="122"/>
    </location>
</feature>
<organism evidence="3 4">
    <name type="scientific">Hydnomerulius pinastri MD-312</name>
    <dbReference type="NCBI Taxonomy" id="994086"/>
    <lineage>
        <taxon>Eukaryota</taxon>
        <taxon>Fungi</taxon>
        <taxon>Dikarya</taxon>
        <taxon>Basidiomycota</taxon>
        <taxon>Agaricomycotina</taxon>
        <taxon>Agaricomycetes</taxon>
        <taxon>Agaricomycetidae</taxon>
        <taxon>Boletales</taxon>
        <taxon>Boletales incertae sedis</taxon>
        <taxon>Leucogyrophana</taxon>
    </lineage>
</organism>
<dbReference type="PANTHER" id="PTHR28013">
    <property type="entry name" value="PROTEIN DCV1-RELATED"/>
    <property type="match status" value="1"/>
</dbReference>
<protein>
    <recommendedName>
        <fullName evidence="5">Pali-domain-containing protein</fullName>
    </recommendedName>
</protein>
<accession>A0A0C9WFR0</accession>
<dbReference type="EMBL" id="KN839844">
    <property type="protein sequence ID" value="KIJ65051.1"/>
    <property type="molecule type" value="Genomic_DNA"/>
</dbReference>
<reference evidence="3 4" key="1">
    <citation type="submission" date="2014-04" db="EMBL/GenBank/DDBJ databases">
        <title>Evolutionary Origins and Diversification of the Mycorrhizal Mutualists.</title>
        <authorList>
            <consortium name="DOE Joint Genome Institute"/>
            <consortium name="Mycorrhizal Genomics Consortium"/>
            <person name="Kohler A."/>
            <person name="Kuo A."/>
            <person name="Nagy L.G."/>
            <person name="Floudas D."/>
            <person name="Copeland A."/>
            <person name="Barry K.W."/>
            <person name="Cichocki N."/>
            <person name="Veneault-Fourrey C."/>
            <person name="LaButti K."/>
            <person name="Lindquist E.A."/>
            <person name="Lipzen A."/>
            <person name="Lundell T."/>
            <person name="Morin E."/>
            <person name="Murat C."/>
            <person name="Riley R."/>
            <person name="Ohm R."/>
            <person name="Sun H."/>
            <person name="Tunlid A."/>
            <person name="Henrissat B."/>
            <person name="Grigoriev I.V."/>
            <person name="Hibbett D.S."/>
            <person name="Martin F."/>
        </authorList>
    </citation>
    <scope>NUCLEOTIDE SEQUENCE [LARGE SCALE GENOMIC DNA]</scope>
    <source>
        <strain evidence="3 4">MD-312</strain>
    </source>
</reference>
<feature type="compositionally biased region" description="Low complexity" evidence="1">
    <location>
        <begin position="444"/>
        <end position="460"/>
    </location>
</feature>
<sequence length="570" mass="60293">MGFIRPATPGFLVTLVATILLAIVSFSVPLIKSVYFLKASMTNQNVDEYLTFGTLGYCLTVGGTTSCSNATVGYELNINGLVGDNTSIQIPDVVVKWLTYALVLHIVAFGLAGVAALFGLLAHVREMSMTCFSSCISGFGATVALAAFIFDIALFFIAKSRINSVQGGSASIGNAVWLTLVSWILLFFSGCFYGIGRCCIKRRPRDAWGGKPGTAVGANGYGNGDQMRLDAVKAEADRKARQAQGEVGLPSFHEYDQSQPLKGRVDGDEVYADEDEVPYRDNHSISTAGRAGMGSYGRRPSQGGYAGGGYVQAVPGTRAVDEYNNVSSYPPRPQRQGSSHTQVIASTTPSMYPPSSNTYTSMTPPVPTPAPVAPMHDPSPTNYYNQDPYGPQAYGHVAGGSSYNPPAQQSYAPYDPYGTQPATHYTEPSFNPDVYNATAAMPGASTQSPYAAPYSAPRSPVHQPERSYTLGGGGYGASTVPPPQNNDPYNDPYYGNYQGPSHTSPSPMSRSPPAIDTHIVGAASNVSPIKGPRGPRSSIVMAPPQPQYSDSPPTYESGPAGAPGQWGSKG</sequence>
<keyword evidence="2" id="KW-1133">Transmembrane helix</keyword>
<feature type="region of interest" description="Disordered" evidence="1">
    <location>
        <begin position="322"/>
        <end position="570"/>
    </location>
</feature>
<dbReference type="OrthoDB" id="3365245at2759"/>
<proteinExistence type="predicted"/>
<evidence type="ECO:0000313" key="3">
    <source>
        <dbReference type="EMBL" id="KIJ65051.1"/>
    </source>
</evidence>
<dbReference type="GO" id="GO:0035838">
    <property type="term" value="C:growing cell tip"/>
    <property type="evidence" value="ECO:0007669"/>
    <property type="project" value="TreeGrafter"/>
</dbReference>
<feature type="region of interest" description="Disordered" evidence="1">
    <location>
        <begin position="281"/>
        <end position="300"/>
    </location>
</feature>
<feature type="transmembrane region" description="Helical" evidence="2">
    <location>
        <begin position="12"/>
        <end position="31"/>
    </location>
</feature>
<name>A0A0C9WFR0_9AGAM</name>
<evidence type="ECO:0000313" key="4">
    <source>
        <dbReference type="Proteomes" id="UP000053820"/>
    </source>
</evidence>
<gene>
    <name evidence="3" type="ORF">HYDPIDRAFT_89145</name>
</gene>
<dbReference type="Proteomes" id="UP000053820">
    <property type="component" value="Unassembled WGS sequence"/>
</dbReference>
<dbReference type="GO" id="GO:0032153">
    <property type="term" value="C:cell division site"/>
    <property type="evidence" value="ECO:0007669"/>
    <property type="project" value="TreeGrafter"/>
</dbReference>
<evidence type="ECO:0000256" key="2">
    <source>
        <dbReference type="SAM" id="Phobius"/>
    </source>
</evidence>
<feature type="transmembrane region" description="Helical" evidence="2">
    <location>
        <begin position="134"/>
        <end position="157"/>
    </location>
</feature>
<feature type="compositionally biased region" description="Low complexity" evidence="1">
    <location>
        <begin position="486"/>
        <end position="500"/>
    </location>
</feature>
<keyword evidence="4" id="KW-1185">Reference proteome</keyword>
<keyword evidence="2" id="KW-0812">Transmembrane</keyword>
<dbReference type="AlphaFoldDB" id="A0A0C9WFR0"/>
<feature type="compositionally biased region" description="Polar residues" evidence="1">
    <location>
        <begin position="420"/>
        <end position="429"/>
    </location>
</feature>
<evidence type="ECO:0008006" key="5">
    <source>
        <dbReference type="Google" id="ProtNLM"/>
    </source>
</evidence>
<feature type="compositionally biased region" description="Polar residues" evidence="1">
    <location>
        <begin position="335"/>
        <end position="361"/>
    </location>
</feature>
<evidence type="ECO:0000256" key="1">
    <source>
        <dbReference type="SAM" id="MobiDB-lite"/>
    </source>
</evidence>
<feature type="compositionally biased region" description="Polar residues" evidence="1">
    <location>
        <begin position="401"/>
        <end position="411"/>
    </location>
</feature>